<comment type="similarity">
    <text evidence="2 10">Belongs to the MscL family.</text>
</comment>
<dbReference type="PANTHER" id="PTHR30266:SF2">
    <property type="entry name" value="LARGE-CONDUCTANCE MECHANOSENSITIVE CHANNEL"/>
    <property type="match status" value="1"/>
</dbReference>
<keyword evidence="8 10" id="KW-0472">Membrane</keyword>
<evidence type="ECO:0000256" key="3">
    <source>
        <dbReference type="ARBA" id="ARBA00022448"/>
    </source>
</evidence>
<dbReference type="SUPFAM" id="SSF81330">
    <property type="entry name" value="Gated mechanosensitive channel"/>
    <property type="match status" value="1"/>
</dbReference>
<evidence type="ECO:0000256" key="1">
    <source>
        <dbReference type="ARBA" id="ARBA00004651"/>
    </source>
</evidence>
<dbReference type="PRINTS" id="PR01264">
    <property type="entry name" value="MECHCHANNEL"/>
</dbReference>
<dbReference type="InterPro" id="IPR037673">
    <property type="entry name" value="MSC/AndL"/>
</dbReference>
<dbReference type="RefSeq" id="WP_138189004.1">
    <property type="nucleotide sequence ID" value="NZ_LS992241.1"/>
</dbReference>
<feature type="transmembrane region" description="Helical" evidence="10">
    <location>
        <begin position="21"/>
        <end position="43"/>
    </location>
</feature>
<sequence length="159" mass="17173">MGDSKVKSFFTEFKQFAMRGNVIDLAVGVILGAAFNKIVTSVVNDLVMPPLGLLMGGVNFKDLFLNLSDQDVSSLAQAQAAGIPVIAYGQFISIIIDFILVAFSVFLLIKGINALHRKKPEETAEETTKSCPYCLSEIPKEATRCGHCTSILNESEAKA</sequence>
<keyword evidence="6 10" id="KW-1133">Transmembrane helix</keyword>
<evidence type="ECO:0000256" key="9">
    <source>
        <dbReference type="ARBA" id="ARBA00023303"/>
    </source>
</evidence>
<dbReference type="EMBL" id="LS992241">
    <property type="protein sequence ID" value="SYX87390.1"/>
    <property type="molecule type" value="Genomic_DNA"/>
</dbReference>
<evidence type="ECO:0000256" key="10">
    <source>
        <dbReference type="HAMAP-Rule" id="MF_00115"/>
    </source>
</evidence>
<dbReference type="Gene3D" id="1.10.1200.120">
    <property type="entry name" value="Large-conductance mechanosensitive channel, MscL, domain 1"/>
    <property type="match status" value="1"/>
</dbReference>
<protein>
    <recommendedName>
        <fullName evidence="10">Large-conductance mechanosensitive channel</fullName>
    </recommendedName>
</protein>
<comment type="subcellular location">
    <subcellularLocation>
        <location evidence="1 10">Cell membrane</location>
        <topology evidence="1 10">Multi-pass membrane protein</topology>
    </subcellularLocation>
</comment>
<dbReference type="GO" id="GO:0005886">
    <property type="term" value="C:plasma membrane"/>
    <property type="evidence" value="ECO:0007669"/>
    <property type="project" value="UniProtKB-SubCell"/>
</dbReference>
<name>A0A383RK89_PAEAL</name>
<keyword evidence="7 10" id="KW-0406">Ion transport</keyword>
<dbReference type="AlphaFoldDB" id="A0A383RK89"/>
<evidence type="ECO:0000256" key="6">
    <source>
        <dbReference type="ARBA" id="ARBA00022989"/>
    </source>
</evidence>
<evidence type="ECO:0000256" key="2">
    <source>
        <dbReference type="ARBA" id="ARBA00007254"/>
    </source>
</evidence>
<dbReference type="InterPro" id="IPR019823">
    <property type="entry name" value="Mechanosensitive_channel_CS"/>
</dbReference>
<dbReference type="Proteomes" id="UP000304148">
    <property type="component" value="Chromosome"/>
</dbReference>
<dbReference type="PROSITE" id="PS01327">
    <property type="entry name" value="MSCL"/>
    <property type="match status" value="1"/>
</dbReference>
<keyword evidence="9 10" id="KW-0407">Ion channel</keyword>
<evidence type="ECO:0000256" key="7">
    <source>
        <dbReference type="ARBA" id="ARBA00023065"/>
    </source>
</evidence>
<dbReference type="HAMAP" id="MF_00115">
    <property type="entry name" value="MscL"/>
    <property type="match status" value="1"/>
</dbReference>
<evidence type="ECO:0000256" key="5">
    <source>
        <dbReference type="ARBA" id="ARBA00022692"/>
    </source>
</evidence>
<proteinExistence type="inferred from homology"/>
<dbReference type="NCBIfam" id="NF001843">
    <property type="entry name" value="PRK00567.1-4"/>
    <property type="match status" value="1"/>
</dbReference>
<comment type="subunit">
    <text evidence="10">Homopentamer.</text>
</comment>
<dbReference type="InterPro" id="IPR001185">
    <property type="entry name" value="MS_channel"/>
</dbReference>
<gene>
    <name evidence="10 11" type="primary">mscL</name>
    <name evidence="11" type="ORF">PBLR_15820</name>
</gene>
<dbReference type="Pfam" id="PF01741">
    <property type="entry name" value="MscL"/>
    <property type="match status" value="1"/>
</dbReference>
<accession>A0A383RK89</accession>
<keyword evidence="3 10" id="KW-0813">Transport</keyword>
<dbReference type="NCBIfam" id="TIGR00220">
    <property type="entry name" value="mscL"/>
    <property type="match status" value="1"/>
</dbReference>
<dbReference type="NCBIfam" id="NF010557">
    <property type="entry name" value="PRK13952.1"/>
    <property type="match status" value="1"/>
</dbReference>
<dbReference type="GO" id="GO:0008381">
    <property type="term" value="F:mechanosensitive monoatomic ion channel activity"/>
    <property type="evidence" value="ECO:0007669"/>
    <property type="project" value="UniProtKB-UniRule"/>
</dbReference>
<feature type="transmembrane region" description="Helical" evidence="10">
    <location>
        <begin position="85"/>
        <end position="109"/>
    </location>
</feature>
<dbReference type="InterPro" id="IPR036019">
    <property type="entry name" value="MscL_channel"/>
</dbReference>
<evidence type="ECO:0000256" key="4">
    <source>
        <dbReference type="ARBA" id="ARBA00022475"/>
    </source>
</evidence>
<evidence type="ECO:0000256" key="8">
    <source>
        <dbReference type="ARBA" id="ARBA00023136"/>
    </source>
</evidence>
<dbReference type="PANTHER" id="PTHR30266">
    <property type="entry name" value="MECHANOSENSITIVE CHANNEL MSCL"/>
    <property type="match status" value="1"/>
</dbReference>
<reference evidence="12" key="1">
    <citation type="submission" date="2018-08" db="EMBL/GenBank/DDBJ databases">
        <authorList>
            <person name="Chevrot R."/>
        </authorList>
    </citation>
    <scope>NUCLEOTIDE SEQUENCE [LARGE SCALE GENOMIC DNA]</scope>
</reference>
<keyword evidence="5 10" id="KW-0812">Transmembrane</keyword>
<organism evidence="11 12">
    <name type="scientific">Paenibacillus alvei</name>
    <name type="common">Bacillus alvei</name>
    <dbReference type="NCBI Taxonomy" id="44250"/>
    <lineage>
        <taxon>Bacteria</taxon>
        <taxon>Bacillati</taxon>
        <taxon>Bacillota</taxon>
        <taxon>Bacilli</taxon>
        <taxon>Bacillales</taxon>
        <taxon>Paenibacillaceae</taxon>
        <taxon>Paenibacillus</taxon>
    </lineage>
</organism>
<keyword evidence="4 10" id="KW-1003">Cell membrane</keyword>
<evidence type="ECO:0000313" key="11">
    <source>
        <dbReference type="EMBL" id="SYX87390.1"/>
    </source>
</evidence>
<evidence type="ECO:0000313" key="12">
    <source>
        <dbReference type="Proteomes" id="UP000304148"/>
    </source>
</evidence>
<comment type="function">
    <text evidence="10">Channel that opens in response to stretch forces in the membrane lipid bilayer. May participate in the regulation of osmotic pressure changes within the cell.</text>
</comment>